<dbReference type="PIRSF" id="PIRSF015894">
    <property type="entry name" value="Skb1_MeTrfase"/>
    <property type="match status" value="1"/>
</dbReference>
<dbReference type="OrthoDB" id="1368803at2759"/>
<evidence type="ECO:0000256" key="2">
    <source>
        <dbReference type="ARBA" id="ARBA00022679"/>
    </source>
</evidence>
<organism evidence="12 13">
    <name type="scientific">Toxocara canis</name>
    <name type="common">Canine roundworm</name>
    <dbReference type="NCBI Taxonomy" id="6265"/>
    <lineage>
        <taxon>Eukaryota</taxon>
        <taxon>Metazoa</taxon>
        <taxon>Ecdysozoa</taxon>
        <taxon>Nematoda</taxon>
        <taxon>Chromadorea</taxon>
        <taxon>Rhabditida</taxon>
        <taxon>Spirurina</taxon>
        <taxon>Ascaridomorpha</taxon>
        <taxon>Ascaridoidea</taxon>
        <taxon>Toxocaridae</taxon>
        <taxon>Toxocara</taxon>
    </lineage>
</organism>
<evidence type="ECO:0000256" key="7">
    <source>
        <dbReference type="PIRSR" id="PIRSR015894-3"/>
    </source>
</evidence>
<feature type="compositionally biased region" description="Low complexity" evidence="8">
    <location>
        <begin position="7"/>
        <end position="17"/>
    </location>
</feature>
<feature type="active site" description="Proton donor/acceptor" evidence="5">
    <location>
        <position position="482"/>
    </location>
</feature>
<evidence type="ECO:0000256" key="3">
    <source>
        <dbReference type="ARBA" id="ARBA00022691"/>
    </source>
</evidence>
<dbReference type="GO" id="GO:0005829">
    <property type="term" value="C:cytosol"/>
    <property type="evidence" value="ECO:0007669"/>
    <property type="project" value="TreeGrafter"/>
</dbReference>
<dbReference type="FunFam" id="2.70.160.11:FF:000028">
    <property type="entry name" value="Protein arginine N-methyltransferase 5"/>
    <property type="match status" value="1"/>
</dbReference>
<dbReference type="EMBL" id="JPKZ01003092">
    <property type="protein sequence ID" value="KHN73622.1"/>
    <property type="molecule type" value="Genomic_DNA"/>
</dbReference>
<evidence type="ECO:0000259" key="11">
    <source>
        <dbReference type="Pfam" id="PF17286"/>
    </source>
</evidence>
<feature type="active site" description="Proton donor/acceptor" evidence="5">
    <location>
        <position position="473"/>
    </location>
</feature>
<dbReference type="Proteomes" id="UP000031036">
    <property type="component" value="Unassembled WGS sequence"/>
</dbReference>
<dbReference type="InterPro" id="IPR025799">
    <property type="entry name" value="Arg_MeTrfase"/>
</dbReference>
<name>A0A0B2UWX7_TOXCA</name>
<dbReference type="InterPro" id="IPR035075">
    <property type="entry name" value="PRMT5"/>
</dbReference>
<evidence type="ECO:0000313" key="12">
    <source>
        <dbReference type="EMBL" id="KHN73622.1"/>
    </source>
</evidence>
<sequence>MYEETIGRQQGGARQQQPSPSVVGWVGTAYEGINDCTIPVYCSKIGCAGYSFLNYPVGGMERDQWRPKKVIVGRNENPPPINLPDWQLKPQLWSTYVIGRISSWIDCDSAEAWLAELSAGEIEKELAYMSFMPLRVLTLELKHRDSPRLASILTRWLWTQNMNFCIWVFVPTDENFLPVSGRVDKRDIWAVWADFRTLCTNYNVHRLAVGLRVCPDLADEFLEPKLYRRWNAEPLCAFWIDSSVFIHGSSESDYSLPHAHYRLLSDLFVSMAQRVLICTSLANTSIHMREVYADVLKRLVDARIRHAHDASADSGDNILLEYLGHPEYVDALQIPLQPLADNLDSGTYTTFEEDLVKYEKYREAIGYALEEMVGLVGDDQQIVVFLLGAGRGPLMQMIMDAEKNFNERNRSRRHLLRLKLVAVEKNVNAVVTLRYRNCTEWGERVMVIESDMRELSARVREGEVEQPDLIVSELLGSFGDNELSPECLDGVNDIVKKTTISIPQQYISYVAPIQSVRMYQKVLACSEGKYYDKGLPSRGRLLPQRQPDGSYSLPANSETSPLDEIYVVYLRSICCLDDPQPVFTFTHPNFDGTSNTRRQIVRFEVDKQCELMGFAAYFEAQLFGSCWLSTHPFTHTKSMVSWFPALIPLRNLLRLQPGDKIEFHIERKVDEGGVWYEWFVEHKDTESCETKRTVLQNKNGVSYYMRL</sequence>
<dbReference type="Pfam" id="PF17286">
    <property type="entry name" value="PRMT5_C"/>
    <property type="match status" value="1"/>
</dbReference>
<reference evidence="12 13" key="1">
    <citation type="submission" date="2014-11" db="EMBL/GenBank/DDBJ databases">
        <title>Genetic blueprint of the zoonotic pathogen Toxocara canis.</title>
        <authorList>
            <person name="Zhu X.-Q."/>
            <person name="Korhonen P.K."/>
            <person name="Cai H."/>
            <person name="Young N.D."/>
            <person name="Nejsum P."/>
            <person name="von Samson-Himmelstjerna G."/>
            <person name="Boag P.R."/>
            <person name="Tan P."/>
            <person name="Li Q."/>
            <person name="Min J."/>
            <person name="Yang Y."/>
            <person name="Wang X."/>
            <person name="Fang X."/>
            <person name="Hall R.S."/>
            <person name="Hofmann A."/>
            <person name="Sternberg P.W."/>
            <person name="Jex A.R."/>
            <person name="Gasser R.B."/>
        </authorList>
    </citation>
    <scope>NUCLEOTIDE SEQUENCE [LARGE SCALE GENOMIC DNA]</scope>
    <source>
        <strain evidence="12">PN_DK_2014</strain>
    </source>
</reference>
<dbReference type="AlphaFoldDB" id="A0A0B2UWX7"/>
<accession>A0A0B2UWX7</accession>
<evidence type="ECO:0000259" key="9">
    <source>
        <dbReference type="Pfam" id="PF05185"/>
    </source>
</evidence>
<evidence type="ECO:0000256" key="4">
    <source>
        <dbReference type="PIRNR" id="PIRNR015894"/>
    </source>
</evidence>
<keyword evidence="2 4" id="KW-0808">Transferase</keyword>
<proteinExistence type="inferred from homology"/>
<evidence type="ECO:0000256" key="1">
    <source>
        <dbReference type="ARBA" id="ARBA00022603"/>
    </source>
</evidence>
<feature type="site" description="Critical for specifying symmetric addition of methyl groups" evidence="7">
    <location>
        <position position="351"/>
    </location>
</feature>
<dbReference type="GO" id="GO:0016274">
    <property type="term" value="F:protein-arginine N-methyltransferase activity"/>
    <property type="evidence" value="ECO:0007669"/>
    <property type="project" value="InterPro"/>
</dbReference>
<dbReference type="Gene3D" id="2.70.160.11">
    <property type="entry name" value="Hnrnp arginine n-methyltransferase1"/>
    <property type="match status" value="1"/>
</dbReference>
<gene>
    <name evidence="12" type="primary">prmt-5</name>
    <name evidence="12" type="ORF">Tcan_13044</name>
</gene>
<dbReference type="PROSITE" id="PS51678">
    <property type="entry name" value="SAM_MT_PRMT"/>
    <property type="match status" value="1"/>
</dbReference>
<evidence type="ECO:0000256" key="8">
    <source>
        <dbReference type="SAM" id="MobiDB-lite"/>
    </source>
</evidence>
<evidence type="ECO:0000313" key="13">
    <source>
        <dbReference type="Proteomes" id="UP000031036"/>
    </source>
</evidence>
<feature type="domain" description="PRMT5 TIM barrel" evidence="10">
    <location>
        <begin position="49"/>
        <end position="300"/>
    </location>
</feature>
<feature type="region of interest" description="Disordered" evidence="8">
    <location>
        <begin position="537"/>
        <end position="556"/>
    </location>
</feature>
<feature type="binding site" evidence="6">
    <location>
        <position position="424"/>
    </location>
    <ligand>
        <name>S-adenosyl-L-methionine</name>
        <dbReference type="ChEBI" id="CHEBI:59789"/>
    </ligand>
</feature>
<comment type="similarity">
    <text evidence="4">Belongs to the class I-like SAM-binding methyltransferase superfamily.</text>
</comment>
<dbReference type="PANTHER" id="PTHR10738:SF0">
    <property type="entry name" value="PROTEIN ARGININE N-METHYLTRANSFERASE 5"/>
    <property type="match status" value="1"/>
</dbReference>
<evidence type="ECO:0000256" key="6">
    <source>
        <dbReference type="PIRSR" id="PIRSR015894-2"/>
    </source>
</evidence>
<dbReference type="InterPro" id="IPR035247">
    <property type="entry name" value="PRMT5_TIM"/>
</dbReference>
<feature type="domain" description="PRMT5 oligomerisation" evidence="11">
    <location>
        <begin position="505"/>
        <end position="705"/>
    </location>
</feature>
<dbReference type="SUPFAM" id="SSF53335">
    <property type="entry name" value="S-adenosyl-L-methionine-dependent methyltransferases"/>
    <property type="match status" value="1"/>
</dbReference>
<dbReference type="InterPro" id="IPR035248">
    <property type="entry name" value="PRMT5_C"/>
</dbReference>
<protein>
    <recommendedName>
        <fullName evidence="4">Protein arginine N-methyltransferase</fullName>
    </recommendedName>
</protein>
<feature type="domain" description="PRMT5 arginine-N-methyltransferase" evidence="9">
    <location>
        <begin position="327"/>
        <end position="502"/>
    </location>
</feature>
<comment type="caution">
    <text evidence="12">The sequence shown here is derived from an EMBL/GenBank/DDBJ whole genome shotgun (WGS) entry which is preliminary data.</text>
</comment>
<keyword evidence="3 4" id="KW-0949">S-adenosyl-L-methionine</keyword>
<dbReference type="GO" id="GO:0006355">
    <property type="term" value="P:regulation of DNA-templated transcription"/>
    <property type="evidence" value="ECO:0007669"/>
    <property type="project" value="TreeGrafter"/>
</dbReference>
<evidence type="ECO:0000259" key="10">
    <source>
        <dbReference type="Pfam" id="PF17285"/>
    </source>
</evidence>
<evidence type="ECO:0000256" key="5">
    <source>
        <dbReference type="PIRSR" id="PIRSR015894-1"/>
    </source>
</evidence>
<keyword evidence="13" id="KW-1185">Reference proteome</keyword>
<dbReference type="OMA" id="WIDCDSP"/>
<feature type="compositionally biased region" description="Polar residues" evidence="8">
    <location>
        <begin position="547"/>
        <end position="556"/>
    </location>
</feature>
<dbReference type="Gene3D" id="3.40.50.150">
    <property type="entry name" value="Vaccinia Virus protein VP39"/>
    <property type="match status" value="1"/>
</dbReference>
<dbReference type="PANTHER" id="PTHR10738">
    <property type="entry name" value="PROTEIN ARGININE N-METHYLTRANSFERASE 5"/>
    <property type="match status" value="1"/>
</dbReference>
<dbReference type="InterPro" id="IPR029063">
    <property type="entry name" value="SAM-dependent_MTases_sf"/>
</dbReference>
<feature type="binding site" evidence="6">
    <location>
        <position position="348"/>
    </location>
    <ligand>
        <name>S-adenosyl-L-methionine</name>
        <dbReference type="ChEBI" id="CHEBI:59789"/>
    </ligand>
</feature>
<dbReference type="Gene3D" id="3.20.20.150">
    <property type="entry name" value="Divalent-metal-dependent TIM barrel enzymes"/>
    <property type="match status" value="1"/>
</dbReference>
<feature type="region of interest" description="Disordered" evidence="8">
    <location>
        <begin position="1"/>
        <end position="20"/>
    </location>
</feature>
<keyword evidence="1 4" id="KW-0489">Methyltransferase</keyword>
<dbReference type="STRING" id="6265.A0A0B2UWX7"/>
<dbReference type="GO" id="GO:0032259">
    <property type="term" value="P:methylation"/>
    <property type="evidence" value="ECO:0007669"/>
    <property type="project" value="UniProtKB-KW"/>
</dbReference>
<dbReference type="GO" id="GO:0005634">
    <property type="term" value="C:nucleus"/>
    <property type="evidence" value="ECO:0007669"/>
    <property type="project" value="TreeGrafter"/>
</dbReference>
<dbReference type="Pfam" id="PF17285">
    <property type="entry name" value="PRMT5_TIM"/>
    <property type="match status" value="1"/>
</dbReference>
<feature type="binding site" evidence="6">
    <location>
        <begin position="357"/>
        <end position="358"/>
    </location>
    <ligand>
        <name>S-adenosyl-L-methionine</name>
        <dbReference type="ChEBI" id="CHEBI:59789"/>
    </ligand>
</feature>
<dbReference type="Pfam" id="PF05185">
    <property type="entry name" value="PRMT5"/>
    <property type="match status" value="1"/>
</dbReference>
<dbReference type="InterPro" id="IPR007857">
    <property type="entry name" value="Arg_MeTrfase_PRMT5"/>
</dbReference>
<feature type="binding site" evidence="6">
    <location>
        <begin position="451"/>
        <end position="452"/>
    </location>
    <ligand>
        <name>S-adenosyl-L-methionine</name>
        <dbReference type="ChEBI" id="CHEBI:59789"/>
    </ligand>
</feature>